<reference evidence="2" key="1">
    <citation type="submission" date="2018-03" db="EMBL/GenBank/DDBJ databases">
        <authorList>
            <person name="Guldener U."/>
        </authorList>
    </citation>
    <scope>NUCLEOTIDE SEQUENCE</scope>
</reference>
<feature type="region of interest" description="Disordered" evidence="1">
    <location>
        <begin position="1"/>
        <end position="22"/>
    </location>
</feature>
<accession>A0AAE8M127</accession>
<keyword evidence="3" id="KW-1185">Reference proteome</keyword>
<evidence type="ECO:0000313" key="2">
    <source>
        <dbReference type="EMBL" id="SPJ72341.1"/>
    </source>
</evidence>
<evidence type="ECO:0000256" key="1">
    <source>
        <dbReference type="SAM" id="MobiDB-lite"/>
    </source>
</evidence>
<evidence type="ECO:0000313" key="3">
    <source>
        <dbReference type="Proteomes" id="UP001187734"/>
    </source>
</evidence>
<organism evidence="2 3">
    <name type="scientific">Fusarium torulosum</name>
    <dbReference type="NCBI Taxonomy" id="33205"/>
    <lineage>
        <taxon>Eukaryota</taxon>
        <taxon>Fungi</taxon>
        <taxon>Dikarya</taxon>
        <taxon>Ascomycota</taxon>
        <taxon>Pezizomycotina</taxon>
        <taxon>Sordariomycetes</taxon>
        <taxon>Hypocreomycetidae</taxon>
        <taxon>Hypocreales</taxon>
        <taxon>Nectriaceae</taxon>
        <taxon>Fusarium</taxon>
    </lineage>
</organism>
<proteinExistence type="predicted"/>
<dbReference type="AlphaFoldDB" id="A0AAE8M127"/>
<gene>
    <name evidence="2" type="ORF">FTOL_02069</name>
</gene>
<sequence>MYSTELEIEAPTGRREDVSGLN</sequence>
<dbReference type="EMBL" id="ONZP01000057">
    <property type="protein sequence ID" value="SPJ72341.1"/>
    <property type="molecule type" value="Genomic_DNA"/>
</dbReference>
<name>A0AAE8M127_9HYPO</name>
<protein>
    <submittedName>
        <fullName evidence="2">Uncharacterized protein</fullName>
    </submittedName>
</protein>
<feature type="compositionally biased region" description="Basic and acidic residues" evidence="1">
    <location>
        <begin position="12"/>
        <end position="22"/>
    </location>
</feature>
<comment type="caution">
    <text evidence="2">The sequence shown here is derived from an EMBL/GenBank/DDBJ whole genome shotgun (WGS) entry which is preliminary data.</text>
</comment>
<dbReference type="Proteomes" id="UP001187734">
    <property type="component" value="Unassembled WGS sequence"/>
</dbReference>